<dbReference type="Proteomes" id="UP000685013">
    <property type="component" value="Chromosome 12"/>
</dbReference>
<feature type="domain" description="Sialate O-acetylesterase" evidence="2">
    <location>
        <begin position="287"/>
        <end position="541"/>
    </location>
</feature>
<proteinExistence type="predicted"/>
<dbReference type="InterPro" id="IPR052940">
    <property type="entry name" value="Carb_Esterase_6"/>
</dbReference>
<accession>A0AAV6MQB7</accession>
<evidence type="ECO:0000313" key="3">
    <source>
        <dbReference type="EMBL" id="KAG6585684.1"/>
    </source>
</evidence>
<dbReference type="Pfam" id="PF03629">
    <property type="entry name" value="SASA"/>
    <property type="match status" value="3"/>
</dbReference>
<dbReference type="InterPro" id="IPR005181">
    <property type="entry name" value="SASA"/>
</dbReference>
<sequence>MAGRGGVENNTEGNLVWDGKVPLDCQSDPSILRLNPERQWEIAHEPLHLGIDIGKTPGIGPGIAFAHEFIAKAGKKAGVVGLVPCARGGTLIEQWSKNPSNTSATFYQNFIERIKTSEKEGGVVRALFWYQGESDAAMSDTAHRYKDNLKKFITDIRNDIKPRFLPVIIVKISMYDFFMKHDTHDLPAVRAAEDAVQKELPDIITIDSWELPINFTTYEGFSWDHGHFNSATEIALALEPVHDGIDINKTVRVVSAIVFARQLLAKSGSKAGVVGLVPCARGATSPKNIFILAGQSNMAGRGGIEKDHTGQRVWDGYIPPEAQSDPTILRFSPEGQWEIALEPVHDGIDINKTVGVGSAIVFARQLQAKSESKAGVVGLVPCARGGTLIEEWIKNPSNPKATFYQNFIERIKASEKDGGVVRALIWLQGESDAAARDTARRYKDNLKKFFMDIRNDIKPRFLPIILVKIAVYDTYMKHDTHDLPAVRAAEDAVQKELPDIVTIDSINLVNTITHEGFNQDHIHFNTKTQIALGKWLADTYLSHYGHFL</sequence>
<dbReference type="AlphaFoldDB" id="A0AAV6MQB7"/>
<dbReference type="EMBL" id="JAGKQH010000012">
    <property type="protein sequence ID" value="KAG6585684.1"/>
    <property type="molecule type" value="Genomic_DNA"/>
</dbReference>
<feature type="domain" description="Sialate O-acetylesterase" evidence="2">
    <location>
        <begin position="1"/>
        <end position="215"/>
    </location>
</feature>
<organism evidence="3 4">
    <name type="scientific">Cucurbita argyrosperma subsp. sororia</name>
    <dbReference type="NCBI Taxonomy" id="37648"/>
    <lineage>
        <taxon>Eukaryota</taxon>
        <taxon>Viridiplantae</taxon>
        <taxon>Streptophyta</taxon>
        <taxon>Embryophyta</taxon>
        <taxon>Tracheophyta</taxon>
        <taxon>Spermatophyta</taxon>
        <taxon>Magnoliopsida</taxon>
        <taxon>eudicotyledons</taxon>
        <taxon>Gunneridae</taxon>
        <taxon>Pentapetalae</taxon>
        <taxon>rosids</taxon>
        <taxon>fabids</taxon>
        <taxon>Cucurbitales</taxon>
        <taxon>Cucurbitaceae</taxon>
        <taxon>Cucurbiteae</taxon>
        <taxon>Cucurbita</taxon>
    </lineage>
</organism>
<evidence type="ECO:0000259" key="2">
    <source>
        <dbReference type="Pfam" id="PF03629"/>
    </source>
</evidence>
<reference evidence="3 4" key="1">
    <citation type="journal article" date="2021" name="Hortic Res">
        <title>The domestication of Cucurbita argyrosperma as revealed by the genome of its wild relative.</title>
        <authorList>
            <person name="Barrera-Redondo J."/>
            <person name="Sanchez-de la Vega G."/>
            <person name="Aguirre-Liguori J.A."/>
            <person name="Castellanos-Morales G."/>
            <person name="Gutierrez-Guerrero Y.T."/>
            <person name="Aguirre-Dugua X."/>
            <person name="Aguirre-Planter E."/>
            <person name="Tenaillon M.I."/>
            <person name="Lira-Saade R."/>
            <person name="Eguiarte L.E."/>
        </authorList>
    </citation>
    <scope>NUCLEOTIDE SEQUENCE [LARGE SCALE GENOMIC DNA]</scope>
    <source>
        <strain evidence="3">JBR-2021</strain>
    </source>
</reference>
<dbReference type="PANTHER" id="PTHR31988:SF19">
    <property type="entry name" value="9-O-ACETYL-N-ACETYLNEURAMINIC ACID DEACETYLASE-RELATED"/>
    <property type="match status" value="1"/>
</dbReference>
<keyword evidence="4" id="KW-1185">Reference proteome</keyword>
<comment type="caution">
    <text evidence="3">The sequence shown here is derived from an EMBL/GenBank/DDBJ whole genome shotgun (WGS) entry which is preliminary data.</text>
</comment>
<evidence type="ECO:0000313" key="4">
    <source>
        <dbReference type="Proteomes" id="UP000685013"/>
    </source>
</evidence>
<feature type="non-terminal residue" evidence="3">
    <location>
        <position position="1"/>
    </location>
</feature>
<keyword evidence="1" id="KW-0378">Hydrolase</keyword>
<feature type="domain" description="Sialate O-acetylesterase" evidence="2">
    <location>
        <begin position="228"/>
        <end position="285"/>
    </location>
</feature>
<protein>
    <submittedName>
        <fullName evidence="3">Carbohydrate esterase</fullName>
    </submittedName>
</protein>
<name>A0AAV6MQB7_9ROSI</name>
<gene>
    <name evidence="3" type="ORF">SDJN03_18417</name>
</gene>
<dbReference type="PANTHER" id="PTHR31988">
    <property type="entry name" value="ESTERASE, PUTATIVE (DUF303)-RELATED"/>
    <property type="match status" value="1"/>
</dbReference>
<evidence type="ECO:0000256" key="1">
    <source>
        <dbReference type="ARBA" id="ARBA00022801"/>
    </source>
</evidence>
<dbReference type="GO" id="GO:0016787">
    <property type="term" value="F:hydrolase activity"/>
    <property type="evidence" value="ECO:0007669"/>
    <property type="project" value="UniProtKB-KW"/>
</dbReference>